<proteinExistence type="predicted"/>
<dbReference type="Pfam" id="PF13100">
    <property type="entry name" value="OstA_2"/>
    <property type="match status" value="1"/>
</dbReference>
<evidence type="ECO:0000313" key="3">
    <source>
        <dbReference type="EMBL" id="XFO66526.1"/>
    </source>
</evidence>
<dbReference type="EMBL" id="CP155573">
    <property type="protein sequence ID" value="XFO66526.1"/>
    <property type="molecule type" value="Genomic_DNA"/>
</dbReference>
<evidence type="ECO:0000259" key="2">
    <source>
        <dbReference type="Pfam" id="PF13100"/>
    </source>
</evidence>
<keyword evidence="1" id="KW-0732">Signal</keyword>
<dbReference type="Gene3D" id="2.60.450.10">
    <property type="entry name" value="Lipopolysaccharide (LPS) transport protein A like domain"/>
    <property type="match status" value="1"/>
</dbReference>
<dbReference type="RefSeq" id="WP_094606224.1">
    <property type="nucleotide sequence ID" value="NZ_CP155573.1"/>
</dbReference>
<protein>
    <submittedName>
        <fullName evidence="3">LPS-assembly protein LptD</fullName>
    </submittedName>
</protein>
<feature type="domain" description="Organic solvent tolerance-like N-terminal" evidence="2">
    <location>
        <begin position="75"/>
        <end position="153"/>
    </location>
</feature>
<gene>
    <name evidence="3" type="primary">lptD_1</name>
    <name evidence="3" type="ORF">SPSIL_026760</name>
</gene>
<dbReference type="Proteomes" id="UP000216752">
    <property type="component" value="Chromosome"/>
</dbReference>
<evidence type="ECO:0000313" key="4">
    <source>
        <dbReference type="Proteomes" id="UP000216752"/>
    </source>
</evidence>
<keyword evidence="4" id="KW-1185">Reference proteome</keyword>
<feature type="signal peptide" evidence="1">
    <location>
        <begin position="1"/>
        <end position="23"/>
    </location>
</feature>
<name>A0ABZ3ILP9_9FIRM</name>
<feature type="chain" id="PRO_5045309734" evidence="1">
    <location>
        <begin position="24"/>
        <end position="159"/>
    </location>
</feature>
<evidence type="ECO:0000256" key="1">
    <source>
        <dbReference type="SAM" id="SignalP"/>
    </source>
</evidence>
<accession>A0ABZ3ILP9</accession>
<sequence length="159" mass="17559">MKYRRILFSAVLMFLLVTSTAFAAKPVVTADRTYFDVNTGLYVLKGNVYIEVRNRVITAGEAKVNLATLEVWGAGGITVNQDDIYFTGDSVYVYGTKNRAKIDGGVNFSRTGLAISADRVDFSWDTRIASFNGNVHVSQGENEWTADSVDYNVDSNSFI</sequence>
<reference evidence="3" key="1">
    <citation type="submission" date="2024-05" db="EMBL/GenBank/DDBJ databases">
        <title>Isolation and characterization of Sporomusa carbonis sp. nov., a carboxydotrophic hydrogenogen in the genus of Sporomusa isolated from a charcoal burning pile.</title>
        <authorList>
            <person name="Boeer T."/>
            <person name="Rosenbaum F."/>
            <person name="Eysell L."/>
            <person name="Mueller V."/>
            <person name="Daniel R."/>
            <person name="Poehlein A."/>
        </authorList>
    </citation>
    <scope>NUCLEOTIDE SEQUENCE [LARGE SCALE GENOMIC DNA]</scope>
    <source>
        <strain evidence="3">DSM 10669</strain>
    </source>
</reference>
<dbReference type="InterPro" id="IPR005653">
    <property type="entry name" value="OstA-like_N"/>
</dbReference>
<organism evidence="3 4">
    <name type="scientific">Sporomusa silvacetica DSM 10669</name>
    <dbReference type="NCBI Taxonomy" id="1123289"/>
    <lineage>
        <taxon>Bacteria</taxon>
        <taxon>Bacillati</taxon>
        <taxon>Bacillota</taxon>
        <taxon>Negativicutes</taxon>
        <taxon>Selenomonadales</taxon>
        <taxon>Sporomusaceae</taxon>
        <taxon>Sporomusa</taxon>
    </lineage>
</organism>